<feature type="transmembrane region" description="Helical" evidence="1">
    <location>
        <begin position="413"/>
        <end position="435"/>
    </location>
</feature>
<feature type="transmembrane region" description="Helical" evidence="1">
    <location>
        <begin position="352"/>
        <end position="374"/>
    </location>
</feature>
<reference evidence="2 3" key="1">
    <citation type="journal article" date="2004" name="Science">
        <title>The Ashbya gossypii genome as a tool for mapping the ancient Saccharomyces cerevisiae genome.</title>
        <authorList>
            <person name="Dietrich F.S."/>
            <person name="Voegeli S."/>
            <person name="Brachat S."/>
            <person name="Lerch A."/>
            <person name="Gates K."/>
            <person name="Steiner S."/>
            <person name="Mohr C."/>
            <person name="Pohlmann R."/>
            <person name="Luedi P."/>
            <person name="Choi S."/>
            <person name="Wing R.A."/>
            <person name="Flavier A."/>
            <person name="Gaffney T.D."/>
            <person name="Philippsen P."/>
        </authorList>
    </citation>
    <scope>NUCLEOTIDE SEQUENCE [LARGE SCALE GENOMIC DNA]</scope>
    <source>
        <strain evidence="3">ATCC 10895 / CBS 109.51 / FGSC 9923 / NRRL Y-1056</strain>
    </source>
</reference>
<dbReference type="GeneID" id="4623054"/>
<dbReference type="eggNOG" id="KOG3566">
    <property type="taxonomic scope" value="Eukaryota"/>
</dbReference>
<dbReference type="GO" id="GO:0042765">
    <property type="term" value="C:GPI-anchor transamidase complex"/>
    <property type="evidence" value="ECO:0000318"/>
    <property type="project" value="GO_Central"/>
</dbReference>
<proteinExistence type="predicted"/>
<dbReference type="OMA" id="RESEWNI"/>
<keyword evidence="1" id="KW-0472">Membrane</keyword>
<dbReference type="InterPro" id="IPR007246">
    <property type="entry name" value="Gaa1"/>
</dbReference>
<dbReference type="HOGENOM" id="CLU_007442_3_1_1"/>
<feature type="transmembrane region" description="Helical" evidence="1">
    <location>
        <begin position="386"/>
        <end position="406"/>
    </location>
</feature>
<keyword evidence="1" id="KW-0812">Transmembrane</keyword>
<evidence type="ECO:0000313" key="2">
    <source>
        <dbReference type="EMBL" id="AAS54576.1"/>
    </source>
</evidence>
<dbReference type="FunCoup" id="Q74ZX1">
    <property type="interactions" value="611"/>
</dbReference>
<gene>
    <name evidence="2" type="ORF">AGOS_AGR087C</name>
</gene>
<dbReference type="PANTHER" id="PTHR13304:SF0">
    <property type="entry name" value="GLYCOSYLPHOSPHATIDYLINOSITOL ANCHOR ATTACHMENT 1 PROTEIN"/>
    <property type="match status" value="1"/>
</dbReference>
<organism evidence="2 3">
    <name type="scientific">Eremothecium gossypii (strain ATCC 10895 / CBS 109.51 / FGSC 9923 / NRRL Y-1056)</name>
    <name type="common">Yeast</name>
    <name type="synonym">Ashbya gossypii</name>
    <dbReference type="NCBI Taxonomy" id="284811"/>
    <lineage>
        <taxon>Eukaryota</taxon>
        <taxon>Fungi</taxon>
        <taxon>Dikarya</taxon>
        <taxon>Ascomycota</taxon>
        <taxon>Saccharomycotina</taxon>
        <taxon>Saccharomycetes</taxon>
        <taxon>Saccharomycetales</taxon>
        <taxon>Saccharomycetaceae</taxon>
        <taxon>Eremothecium</taxon>
    </lineage>
</organism>
<dbReference type="Pfam" id="PF04114">
    <property type="entry name" value="Gaa1"/>
    <property type="match status" value="1"/>
</dbReference>
<feature type="transmembrane region" description="Helical" evidence="1">
    <location>
        <begin position="543"/>
        <end position="564"/>
    </location>
</feature>
<evidence type="ECO:0000313" key="3">
    <source>
        <dbReference type="Proteomes" id="UP000000591"/>
    </source>
</evidence>
<dbReference type="RefSeq" id="NP_986752.1">
    <property type="nucleotide sequence ID" value="NM_211814.1"/>
</dbReference>
<feature type="transmembrane region" description="Helical" evidence="1">
    <location>
        <begin position="502"/>
        <end position="520"/>
    </location>
</feature>
<dbReference type="Proteomes" id="UP000000591">
    <property type="component" value="Chromosome VII"/>
</dbReference>
<dbReference type="EMBL" id="AE016820">
    <property type="protein sequence ID" value="AAS54576.1"/>
    <property type="molecule type" value="Genomic_DNA"/>
</dbReference>
<name>Q74ZX1_EREGS</name>
<dbReference type="InParanoid" id="Q74ZX1"/>
<dbReference type="PIRSF" id="PIRSF036762">
    <property type="entry name" value="GAA1"/>
    <property type="match status" value="1"/>
</dbReference>
<dbReference type="STRING" id="284811.Q74ZX1"/>
<protein>
    <submittedName>
        <fullName evidence="2">AGR087Cp</fullName>
    </submittedName>
</protein>
<keyword evidence="1" id="KW-1133">Transmembrane helix</keyword>
<evidence type="ECO:0000256" key="1">
    <source>
        <dbReference type="SAM" id="Phobius"/>
    </source>
</evidence>
<dbReference type="GO" id="GO:0016255">
    <property type="term" value="P:attachment of GPI anchor to protein"/>
    <property type="evidence" value="ECO:0000318"/>
    <property type="project" value="GO_Central"/>
</dbReference>
<keyword evidence="3" id="KW-1185">Reference proteome</keyword>
<dbReference type="AlphaFoldDB" id="Q74ZX1"/>
<dbReference type="KEGG" id="ago:AGOS_AGR087C"/>
<dbReference type="PANTHER" id="PTHR13304">
    <property type="entry name" value="GLYCOSYLPHOSPHATIDYLINOSITOL ANCHOR ATTACHMENT 1 PROTEIN"/>
    <property type="match status" value="1"/>
</dbReference>
<feature type="transmembrane region" description="Helical" evidence="1">
    <location>
        <begin position="455"/>
        <end position="481"/>
    </location>
</feature>
<sequence>MAVLEKLHRKVVDMGLVPKIIFSLAKISYVTTLLSVAWLTLFLPMEGQYRRTYISENALMPSQAYSYFRESEWNILRGYRSEIDGMRTLTADERNRIVASWMEEYGAKAAVYNDDRHGETLYAVLHATRGDGTEAMVLAAPWETVEGQYNTGGVALAVAMGRYFSRWPVWSKNIIIVLSEDPHASLRSWVQAYHTKLDLTGGSIEAAIVLDYPGTNDYFQHVEISYEGLNGGMPNLDLLNVAVHITEHEGMKVALHGTPWEELGTDTYFSRMRLLLKGIKDMALSGIKRTSGNEAFSGWRIQSVTLKARGTNGSFDITTFGRVPEAMFRSVNNLLEKFHQSFFFYLLLAPRYFVSIGSYLPAAVGLSISFAVMACDSVLNNEFASLPLISIYNIWALLAFSVALLVSAITAEVFFYLPAPALLLAFNVVVSFMPFALVKYKIQKPFSHRFKAAAYLYFSTVLSSLLVMNFQLAFMVGLLAFPMTFVRTTVHASVRQKMKNSLLLLLSNPFISICVFVHLFEPELTGFSVFYSLIDAWNDLGCWTWYVLCLGWYPAWIMVAYSSIDSVPIAAPAKKSS</sequence>
<feature type="transmembrane region" description="Helical" evidence="1">
    <location>
        <begin position="20"/>
        <end position="43"/>
    </location>
</feature>
<dbReference type="OrthoDB" id="445301at2759"/>
<accession>Q74ZX1</accession>
<reference evidence="3" key="2">
    <citation type="journal article" date="2013" name="G3 (Bethesda)">
        <title>Genomes of Ashbya fungi isolated from insects reveal four mating-type loci, numerous translocations, lack of transposons, and distinct gene duplications.</title>
        <authorList>
            <person name="Dietrich F.S."/>
            <person name="Voegeli S."/>
            <person name="Kuo S."/>
            <person name="Philippsen P."/>
        </authorList>
    </citation>
    <scope>GENOME REANNOTATION</scope>
    <source>
        <strain evidence="3">ATCC 10895 / CBS 109.51 / FGSC 9923 / NRRL Y-1056</strain>
    </source>
</reference>